<reference evidence="2" key="1">
    <citation type="journal article" date="2019" name="Int. J. Syst. Evol. Microbiol.">
        <title>The Global Catalogue of Microorganisms (GCM) 10K type strain sequencing project: providing services to taxonomists for standard genome sequencing and annotation.</title>
        <authorList>
            <consortium name="The Broad Institute Genomics Platform"/>
            <consortium name="The Broad Institute Genome Sequencing Center for Infectious Disease"/>
            <person name="Wu L."/>
            <person name="Ma J."/>
        </authorList>
    </citation>
    <scope>NUCLEOTIDE SEQUENCE [LARGE SCALE GENOMIC DNA]</scope>
    <source>
        <strain evidence="2">KCTC 52449</strain>
    </source>
</reference>
<dbReference type="Proteomes" id="UP001595477">
    <property type="component" value="Unassembled WGS sequence"/>
</dbReference>
<dbReference type="InterPro" id="IPR028957">
    <property type="entry name" value="Imm50"/>
</dbReference>
<keyword evidence="2" id="KW-1185">Reference proteome</keyword>
<evidence type="ECO:0000313" key="1">
    <source>
        <dbReference type="EMBL" id="MFC3204219.1"/>
    </source>
</evidence>
<evidence type="ECO:0000313" key="2">
    <source>
        <dbReference type="Proteomes" id="UP001595477"/>
    </source>
</evidence>
<accession>A0ABV7K1S2</accession>
<dbReference type="RefSeq" id="WP_164464687.1">
    <property type="nucleotide sequence ID" value="NZ_JBHRSX010000101.1"/>
</dbReference>
<gene>
    <name evidence="1" type="ORF">ACFOEW_20640</name>
</gene>
<name>A0ABV7K1S2_9ALTE</name>
<proteinExistence type="predicted"/>
<organism evidence="1 2">
    <name type="scientific">Alteromonas oceani</name>
    <dbReference type="NCBI Taxonomy" id="2071609"/>
    <lineage>
        <taxon>Bacteria</taxon>
        <taxon>Pseudomonadati</taxon>
        <taxon>Pseudomonadota</taxon>
        <taxon>Gammaproteobacteria</taxon>
        <taxon>Alteromonadales</taxon>
        <taxon>Alteromonadaceae</taxon>
        <taxon>Alteromonas/Salinimonas group</taxon>
        <taxon>Alteromonas</taxon>
    </lineage>
</organism>
<comment type="caution">
    <text evidence="1">The sequence shown here is derived from an EMBL/GenBank/DDBJ whole genome shotgun (WGS) entry which is preliminary data.</text>
</comment>
<sequence length="130" mass="15035">MWLEYLHSSETLERIFEGAKFGDTINLRKVSFEEKDIKLEFDLLEWPANPPKKWIEQNFNTIQVKIVLGACDEIVLKDWTIENVGEFRVKKLPGDNAELYSFKFVSKAGAYISCICDVVFFSKVSAYKNA</sequence>
<dbReference type="Pfam" id="PF15594">
    <property type="entry name" value="Imm50"/>
    <property type="match status" value="1"/>
</dbReference>
<dbReference type="EMBL" id="JBHRSX010000101">
    <property type="protein sequence ID" value="MFC3204219.1"/>
    <property type="molecule type" value="Genomic_DNA"/>
</dbReference>
<protein>
    <submittedName>
        <fullName evidence="1">Imm50 family immunity protein</fullName>
    </submittedName>
</protein>